<sequence>MSDKRDNEPKIMTRWVSRPQIMWWLVELKHMDKCLIRWSLMTLSRHHANMTVVVLEIHEKHVHDLNMKDHETYHTFRHVSL</sequence>
<organism evidence="1 3">
    <name type="scientific">Medicago truncatula</name>
    <name type="common">Barrel medic</name>
    <name type="synonym">Medicago tribuloides</name>
    <dbReference type="NCBI Taxonomy" id="3880"/>
    <lineage>
        <taxon>Eukaryota</taxon>
        <taxon>Viridiplantae</taxon>
        <taxon>Streptophyta</taxon>
        <taxon>Embryophyta</taxon>
        <taxon>Tracheophyta</taxon>
        <taxon>Spermatophyta</taxon>
        <taxon>Magnoliopsida</taxon>
        <taxon>eudicotyledons</taxon>
        <taxon>Gunneridae</taxon>
        <taxon>Pentapetalae</taxon>
        <taxon>rosids</taxon>
        <taxon>fabids</taxon>
        <taxon>Fabales</taxon>
        <taxon>Fabaceae</taxon>
        <taxon>Papilionoideae</taxon>
        <taxon>50 kb inversion clade</taxon>
        <taxon>NPAAA clade</taxon>
        <taxon>Hologalegina</taxon>
        <taxon>IRL clade</taxon>
        <taxon>Trifolieae</taxon>
        <taxon>Medicago</taxon>
    </lineage>
</organism>
<dbReference type="EnsemblPlants" id="AES59410">
    <property type="protein sequence ID" value="AES59410"/>
    <property type="gene ID" value="MTR_1g019140"/>
</dbReference>
<dbReference type="Proteomes" id="UP000002051">
    <property type="component" value="Unassembled WGS sequence"/>
</dbReference>
<protein>
    <submittedName>
        <fullName evidence="1 2">Uncharacterized protein</fullName>
    </submittedName>
</protein>
<dbReference type="AlphaFoldDB" id="G7I2E1"/>
<dbReference type="HOGENOM" id="CLU_2577405_0_0_1"/>
<keyword evidence="3" id="KW-1185">Reference proteome</keyword>
<reference evidence="1 3" key="2">
    <citation type="journal article" date="2014" name="BMC Genomics">
        <title>An improved genome release (version Mt4.0) for the model legume Medicago truncatula.</title>
        <authorList>
            <person name="Tang H."/>
            <person name="Krishnakumar V."/>
            <person name="Bidwell S."/>
            <person name="Rosen B."/>
            <person name="Chan A."/>
            <person name="Zhou S."/>
            <person name="Gentzbittel L."/>
            <person name="Childs K.L."/>
            <person name="Yandell M."/>
            <person name="Gundlach H."/>
            <person name="Mayer K.F."/>
            <person name="Schwartz D.C."/>
            <person name="Town C.D."/>
        </authorList>
    </citation>
    <scope>GENOME REANNOTATION</scope>
    <source>
        <strain evidence="2 3">cv. Jemalong A17</strain>
    </source>
</reference>
<dbReference type="PaxDb" id="3880-AES59410"/>
<evidence type="ECO:0000313" key="2">
    <source>
        <dbReference type="EnsemblPlants" id="AES59410"/>
    </source>
</evidence>
<reference evidence="1 3" key="1">
    <citation type="journal article" date="2011" name="Nature">
        <title>The Medicago genome provides insight into the evolution of rhizobial symbioses.</title>
        <authorList>
            <person name="Young N.D."/>
            <person name="Debelle F."/>
            <person name="Oldroyd G.E."/>
            <person name="Geurts R."/>
            <person name="Cannon S.B."/>
            <person name="Udvardi M.K."/>
            <person name="Benedito V.A."/>
            <person name="Mayer K.F."/>
            <person name="Gouzy J."/>
            <person name="Schoof H."/>
            <person name="Van de Peer Y."/>
            <person name="Proost S."/>
            <person name="Cook D.R."/>
            <person name="Meyers B.C."/>
            <person name="Spannagl M."/>
            <person name="Cheung F."/>
            <person name="De Mita S."/>
            <person name="Krishnakumar V."/>
            <person name="Gundlach H."/>
            <person name="Zhou S."/>
            <person name="Mudge J."/>
            <person name="Bharti A.K."/>
            <person name="Murray J.D."/>
            <person name="Naoumkina M.A."/>
            <person name="Rosen B."/>
            <person name="Silverstein K.A."/>
            <person name="Tang H."/>
            <person name="Rombauts S."/>
            <person name="Zhao P.X."/>
            <person name="Zhou P."/>
            <person name="Barbe V."/>
            <person name="Bardou P."/>
            <person name="Bechner M."/>
            <person name="Bellec A."/>
            <person name="Berger A."/>
            <person name="Berges H."/>
            <person name="Bidwell S."/>
            <person name="Bisseling T."/>
            <person name="Choisne N."/>
            <person name="Couloux A."/>
            <person name="Denny R."/>
            <person name="Deshpande S."/>
            <person name="Dai X."/>
            <person name="Doyle J.J."/>
            <person name="Dudez A.M."/>
            <person name="Farmer A.D."/>
            <person name="Fouteau S."/>
            <person name="Franken C."/>
            <person name="Gibelin C."/>
            <person name="Gish J."/>
            <person name="Goldstein S."/>
            <person name="Gonzalez A.J."/>
            <person name="Green P.J."/>
            <person name="Hallab A."/>
            <person name="Hartog M."/>
            <person name="Hua A."/>
            <person name="Humphray S.J."/>
            <person name="Jeong D.H."/>
            <person name="Jing Y."/>
            <person name="Jocker A."/>
            <person name="Kenton S.M."/>
            <person name="Kim D.J."/>
            <person name="Klee K."/>
            <person name="Lai H."/>
            <person name="Lang C."/>
            <person name="Lin S."/>
            <person name="Macmil S.L."/>
            <person name="Magdelenat G."/>
            <person name="Matthews L."/>
            <person name="McCorrison J."/>
            <person name="Monaghan E.L."/>
            <person name="Mun J.H."/>
            <person name="Najar F.Z."/>
            <person name="Nicholson C."/>
            <person name="Noirot C."/>
            <person name="O'Bleness M."/>
            <person name="Paule C.R."/>
            <person name="Poulain J."/>
            <person name="Prion F."/>
            <person name="Qin B."/>
            <person name="Qu C."/>
            <person name="Retzel E.F."/>
            <person name="Riddle C."/>
            <person name="Sallet E."/>
            <person name="Samain S."/>
            <person name="Samson N."/>
            <person name="Sanders I."/>
            <person name="Saurat O."/>
            <person name="Scarpelli C."/>
            <person name="Schiex T."/>
            <person name="Segurens B."/>
            <person name="Severin A.J."/>
            <person name="Sherrier D.J."/>
            <person name="Shi R."/>
            <person name="Sims S."/>
            <person name="Singer S.R."/>
            <person name="Sinharoy S."/>
            <person name="Sterck L."/>
            <person name="Viollet A."/>
            <person name="Wang B.B."/>
            <person name="Wang K."/>
            <person name="Wang M."/>
            <person name="Wang X."/>
            <person name="Warfsmann J."/>
            <person name="Weissenbach J."/>
            <person name="White D.D."/>
            <person name="White J.D."/>
            <person name="Wiley G.B."/>
            <person name="Wincker P."/>
            <person name="Xing Y."/>
            <person name="Yang L."/>
            <person name="Yao Z."/>
            <person name="Ying F."/>
            <person name="Zhai J."/>
            <person name="Zhou L."/>
            <person name="Zuber A."/>
            <person name="Denarie J."/>
            <person name="Dixon R.A."/>
            <person name="May G.D."/>
            <person name="Schwartz D.C."/>
            <person name="Rogers J."/>
            <person name="Quetier F."/>
            <person name="Town C.D."/>
            <person name="Roe B.A."/>
        </authorList>
    </citation>
    <scope>NUCLEOTIDE SEQUENCE [LARGE SCALE GENOMIC DNA]</scope>
    <source>
        <strain evidence="1">A17</strain>
        <strain evidence="2 3">cv. Jemalong A17</strain>
    </source>
</reference>
<reference evidence="2" key="3">
    <citation type="submission" date="2015-04" db="UniProtKB">
        <authorList>
            <consortium name="EnsemblPlants"/>
        </authorList>
    </citation>
    <scope>IDENTIFICATION</scope>
    <source>
        <strain evidence="2">cv. Jemalong A17</strain>
    </source>
</reference>
<evidence type="ECO:0000313" key="1">
    <source>
        <dbReference type="EMBL" id="AES59410.1"/>
    </source>
</evidence>
<name>G7I2E1_MEDTR</name>
<proteinExistence type="predicted"/>
<dbReference type="EMBL" id="CM001217">
    <property type="protein sequence ID" value="AES59410.1"/>
    <property type="molecule type" value="Genomic_DNA"/>
</dbReference>
<accession>G7I2E1</accession>
<gene>
    <name evidence="1" type="ordered locus">MTR_1g019140</name>
</gene>
<evidence type="ECO:0000313" key="3">
    <source>
        <dbReference type="Proteomes" id="UP000002051"/>
    </source>
</evidence>